<keyword evidence="3 4" id="KW-0326">Glycosidase</keyword>
<dbReference type="EMBL" id="FTNK01000020">
    <property type="protein sequence ID" value="SIR58431.1"/>
    <property type="molecule type" value="Genomic_DNA"/>
</dbReference>
<dbReference type="Gene3D" id="2.115.10.20">
    <property type="entry name" value="Glycosyl hydrolase domain, family 43"/>
    <property type="match status" value="1"/>
</dbReference>
<comment type="similarity">
    <text evidence="1 4">Belongs to the glycosyl hydrolase 43 family.</text>
</comment>
<dbReference type="InterPro" id="IPR051795">
    <property type="entry name" value="Glycosyl_Hydrlase_43"/>
</dbReference>
<gene>
    <name evidence="6" type="ORF">SAMN05421578_12052</name>
</gene>
<feature type="domain" description="Beta-xylosidase C-terminal Concanavalin A-like" evidence="5">
    <location>
        <begin position="312"/>
        <end position="530"/>
    </location>
</feature>
<evidence type="ECO:0000256" key="3">
    <source>
        <dbReference type="ARBA" id="ARBA00023295"/>
    </source>
</evidence>
<dbReference type="InterPro" id="IPR013320">
    <property type="entry name" value="ConA-like_dom_sf"/>
</dbReference>
<keyword evidence="7" id="KW-1185">Reference proteome</keyword>
<dbReference type="SUPFAM" id="SSF75005">
    <property type="entry name" value="Arabinanase/levansucrase/invertase"/>
    <property type="match status" value="1"/>
</dbReference>
<dbReference type="RefSeq" id="WP_068590460.1">
    <property type="nucleotide sequence ID" value="NZ_FTNK01000020.1"/>
</dbReference>
<evidence type="ECO:0000259" key="5">
    <source>
        <dbReference type="Pfam" id="PF17851"/>
    </source>
</evidence>
<accession>A0ABY1KC35</accession>
<sequence>MNIVRAGTFPNPVLPGDNPDPSIVRVDSDYYMVTSTFQYFPGVQVLHSRDLVRWKPIGHVITRKSQLDLTGMPDSFGVFAPDISYYDGNLWVVVPYYHGQPRCTNLLFTAVRPEGPYSEAIELNHHFIDPSIFNDDDGKRYLAFGGGWVHEMARDGSRLIGEAKQVWPGTGGSAPEAPHVVKRNGWYYLMLAEGGTFFEHKVTLARSRSIWGPYVPCPHNPVLTQKDPEKRIQKAGHGKLVQDESGDWWMFHLGGRPLTPQGFCPLGRETFLQPVHWTEDDWFVIGDEGIPMDEIIIPNTENMDVPNYYSLDTFSGTELSPEWEWVRHPVEDGFRLTPEGLRISCKPFIPFGLQSTLILTRRWHHFGFEVTTKLVFDSKSRGEEAGLTLYRDSDAFLFFSIRNGLGQTSGQTFDVSRLHENQEDDGLYLEVDHYVAVGKNTLAKLPLPPKASTAIWLKAQLFSETKTFNFSYSLDGVTYTDIGIELPAEFLYPEQHTRFLCFTAPRVGVYAKGVKGTVEGNATFESFEYKELPYQNL</sequence>
<dbReference type="Gene3D" id="2.60.120.200">
    <property type="match status" value="1"/>
</dbReference>
<dbReference type="InterPro" id="IPR006710">
    <property type="entry name" value="Glyco_hydro_43"/>
</dbReference>
<dbReference type="PANTHER" id="PTHR42812:SF14">
    <property type="entry name" value="SECRETED PROTEIN"/>
    <property type="match status" value="1"/>
</dbReference>
<evidence type="ECO:0000256" key="2">
    <source>
        <dbReference type="ARBA" id="ARBA00022801"/>
    </source>
</evidence>
<dbReference type="PANTHER" id="PTHR42812">
    <property type="entry name" value="BETA-XYLOSIDASE"/>
    <property type="match status" value="1"/>
</dbReference>
<evidence type="ECO:0000313" key="6">
    <source>
        <dbReference type="EMBL" id="SIR58431.1"/>
    </source>
</evidence>
<dbReference type="Proteomes" id="UP000186666">
    <property type="component" value="Unassembled WGS sequence"/>
</dbReference>
<organism evidence="6 7">
    <name type="scientific">Paenibacillus macquariensis</name>
    <dbReference type="NCBI Taxonomy" id="948756"/>
    <lineage>
        <taxon>Bacteria</taxon>
        <taxon>Bacillati</taxon>
        <taxon>Bacillota</taxon>
        <taxon>Bacilli</taxon>
        <taxon>Bacillales</taxon>
        <taxon>Paenibacillaceae</taxon>
        <taxon>Paenibacillus</taxon>
    </lineage>
</organism>
<comment type="caution">
    <text evidence="6">The sequence shown here is derived from an EMBL/GenBank/DDBJ whole genome shotgun (WGS) entry which is preliminary data.</text>
</comment>
<dbReference type="SUPFAM" id="SSF49899">
    <property type="entry name" value="Concanavalin A-like lectins/glucanases"/>
    <property type="match status" value="1"/>
</dbReference>
<evidence type="ECO:0000313" key="7">
    <source>
        <dbReference type="Proteomes" id="UP000186666"/>
    </source>
</evidence>
<dbReference type="Pfam" id="PF17851">
    <property type="entry name" value="GH43_C2"/>
    <property type="match status" value="1"/>
</dbReference>
<protein>
    <submittedName>
        <fullName evidence="6">Xylan 1,4-beta-xylosidase</fullName>
    </submittedName>
</protein>
<reference evidence="6 7" key="1">
    <citation type="submission" date="2017-01" db="EMBL/GenBank/DDBJ databases">
        <authorList>
            <person name="Varghese N."/>
            <person name="Submissions S."/>
        </authorList>
    </citation>
    <scope>NUCLEOTIDE SEQUENCE [LARGE SCALE GENOMIC DNA]</scope>
    <source>
        <strain evidence="6 7">ATCC 23464</strain>
    </source>
</reference>
<dbReference type="Pfam" id="PF04616">
    <property type="entry name" value="Glyco_hydro_43"/>
    <property type="match status" value="1"/>
</dbReference>
<evidence type="ECO:0000256" key="1">
    <source>
        <dbReference type="ARBA" id="ARBA00009865"/>
    </source>
</evidence>
<dbReference type="InterPro" id="IPR041542">
    <property type="entry name" value="GH43_C2"/>
</dbReference>
<dbReference type="CDD" id="cd08989">
    <property type="entry name" value="GH43_XYL-like"/>
    <property type="match status" value="1"/>
</dbReference>
<name>A0ABY1KC35_9BACL</name>
<dbReference type="InterPro" id="IPR023296">
    <property type="entry name" value="Glyco_hydro_beta-prop_sf"/>
</dbReference>
<proteinExistence type="inferred from homology"/>
<keyword evidence="2 4" id="KW-0378">Hydrolase</keyword>
<evidence type="ECO:0000256" key="4">
    <source>
        <dbReference type="RuleBase" id="RU361187"/>
    </source>
</evidence>